<reference evidence="1" key="1">
    <citation type="submission" date="2023-07" db="EMBL/GenBank/DDBJ databases">
        <title>draft genome sequence of fig (Ficus carica).</title>
        <authorList>
            <person name="Takahashi T."/>
            <person name="Nishimura K."/>
        </authorList>
    </citation>
    <scope>NUCLEOTIDE SEQUENCE</scope>
</reference>
<keyword evidence="2" id="KW-1185">Reference proteome</keyword>
<evidence type="ECO:0000313" key="2">
    <source>
        <dbReference type="Proteomes" id="UP001187192"/>
    </source>
</evidence>
<protein>
    <submittedName>
        <fullName evidence="1">Uncharacterized protein</fullName>
    </submittedName>
</protein>
<comment type="caution">
    <text evidence="1">The sequence shown here is derived from an EMBL/GenBank/DDBJ whole genome shotgun (WGS) entry which is preliminary data.</text>
</comment>
<evidence type="ECO:0000313" key="1">
    <source>
        <dbReference type="EMBL" id="GMN20291.1"/>
    </source>
</evidence>
<accession>A0AA88CKS1</accession>
<feature type="non-terminal residue" evidence="1">
    <location>
        <position position="27"/>
    </location>
</feature>
<dbReference type="Proteomes" id="UP001187192">
    <property type="component" value="Unassembled WGS sequence"/>
</dbReference>
<dbReference type="EMBL" id="BTGU01005140">
    <property type="protein sequence ID" value="GMN20291.1"/>
    <property type="molecule type" value="Genomic_DNA"/>
</dbReference>
<organism evidence="1 2">
    <name type="scientific">Ficus carica</name>
    <name type="common">Common fig</name>
    <dbReference type="NCBI Taxonomy" id="3494"/>
    <lineage>
        <taxon>Eukaryota</taxon>
        <taxon>Viridiplantae</taxon>
        <taxon>Streptophyta</taxon>
        <taxon>Embryophyta</taxon>
        <taxon>Tracheophyta</taxon>
        <taxon>Spermatophyta</taxon>
        <taxon>Magnoliopsida</taxon>
        <taxon>eudicotyledons</taxon>
        <taxon>Gunneridae</taxon>
        <taxon>Pentapetalae</taxon>
        <taxon>rosids</taxon>
        <taxon>fabids</taxon>
        <taxon>Rosales</taxon>
        <taxon>Moraceae</taxon>
        <taxon>Ficeae</taxon>
        <taxon>Ficus</taxon>
    </lineage>
</organism>
<name>A0AA88CKS1_FICCA</name>
<gene>
    <name evidence="1" type="ORF">TIFTF001_047068</name>
</gene>
<proteinExistence type="predicted"/>
<sequence length="27" mass="3102">MHNDMFCVADVIVVLAERKLTSYIYAV</sequence>
<dbReference type="AlphaFoldDB" id="A0AA88CKS1"/>